<dbReference type="RefSeq" id="WP_210353988.1">
    <property type="nucleotide sequence ID" value="NZ_JAEQMU010000001.1"/>
</dbReference>
<keyword evidence="2" id="KW-1185">Reference proteome</keyword>
<evidence type="ECO:0000313" key="2">
    <source>
        <dbReference type="Proteomes" id="UP001597440"/>
    </source>
</evidence>
<organism evidence="1 2">
    <name type="scientific">Sphingobacterium tabacisoli</name>
    <dbReference type="NCBI Taxonomy" id="2044855"/>
    <lineage>
        <taxon>Bacteria</taxon>
        <taxon>Pseudomonadati</taxon>
        <taxon>Bacteroidota</taxon>
        <taxon>Sphingobacteriia</taxon>
        <taxon>Sphingobacteriales</taxon>
        <taxon>Sphingobacteriaceae</taxon>
        <taxon>Sphingobacterium</taxon>
    </lineage>
</organism>
<evidence type="ECO:0000313" key="1">
    <source>
        <dbReference type="EMBL" id="MFD2555680.1"/>
    </source>
</evidence>
<proteinExistence type="predicted"/>
<reference evidence="2" key="1">
    <citation type="journal article" date="2019" name="Int. J. Syst. Evol. Microbiol.">
        <title>The Global Catalogue of Microorganisms (GCM) 10K type strain sequencing project: providing services to taxonomists for standard genome sequencing and annotation.</title>
        <authorList>
            <consortium name="The Broad Institute Genomics Platform"/>
            <consortium name="The Broad Institute Genome Sequencing Center for Infectious Disease"/>
            <person name="Wu L."/>
            <person name="Ma J."/>
        </authorList>
    </citation>
    <scope>NUCLEOTIDE SEQUENCE [LARGE SCALE GENOMIC DNA]</scope>
    <source>
        <strain evidence="2">KCTC 52298</strain>
    </source>
</reference>
<dbReference type="Proteomes" id="UP001597440">
    <property type="component" value="Unassembled WGS sequence"/>
</dbReference>
<name>A0ABW5L6N3_9SPHI</name>
<gene>
    <name evidence="1" type="ORF">ACFSQW_14855</name>
</gene>
<protein>
    <recommendedName>
        <fullName evidence="3">Signal transduction histidine kinase internal region domain-containing protein</fullName>
    </recommendedName>
</protein>
<comment type="caution">
    <text evidence="1">The sequence shown here is derived from an EMBL/GenBank/DDBJ whole genome shotgun (WGS) entry which is preliminary data.</text>
</comment>
<sequence>MSVFLKRIFNKEKIKLDDLLVAEAKLSLEQSKLDKQLLLAHFKNEQSISADLGSYLQDILQSGNDGPISLTEELKNLERYVGLYGHYRKNEIQVLYDFPLQEEIEVIAPFILFPLIQNALHYGYHVDAKFPVRVRGRLLGKTLTLEVSNRINHYLVDQRTTDIISFFRSRLDYEYPSSYDLILNSNSNIFKASLRLKLDD</sequence>
<accession>A0ABW5L6N3</accession>
<dbReference type="EMBL" id="JBHULD010000014">
    <property type="protein sequence ID" value="MFD2555680.1"/>
    <property type="molecule type" value="Genomic_DNA"/>
</dbReference>
<evidence type="ECO:0008006" key="3">
    <source>
        <dbReference type="Google" id="ProtNLM"/>
    </source>
</evidence>